<feature type="region of interest" description="Disordered" evidence="1">
    <location>
        <begin position="1"/>
        <end position="37"/>
    </location>
</feature>
<accession>A0A080ZA56</accession>
<dbReference type="AlphaFoldDB" id="A0A080ZA56"/>
<comment type="caution">
    <text evidence="2">The sequence shown here is derived from an EMBL/GenBank/DDBJ whole genome shotgun (WGS) entry which is preliminary data.</text>
</comment>
<evidence type="ECO:0000313" key="2">
    <source>
        <dbReference type="EMBL" id="ETO63517.1"/>
    </source>
</evidence>
<dbReference type="EMBL" id="ANJA01003474">
    <property type="protein sequence ID" value="ETO63517.1"/>
    <property type="molecule type" value="Genomic_DNA"/>
</dbReference>
<protein>
    <submittedName>
        <fullName evidence="2">Uncharacterized protein</fullName>
    </submittedName>
</protein>
<evidence type="ECO:0000313" key="3">
    <source>
        <dbReference type="Proteomes" id="UP000028582"/>
    </source>
</evidence>
<dbReference type="Proteomes" id="UP000028582">
    <property type="component" value="Unassembled WGS sequence"/>
</dbReference>
<feature type="compositionally biased region" description="Polar residues" evidence="1">
    <location>
        <begin position="1"/>
        <end position="10"/>
    </location>
</feature>
<gene>
    <name evidence="2" type="ORF">F444_18789</name>
</gene>
<reference evidence="2 3" key="1">
    <citation type="submission" date="2013-11" db="EMBL/GenBank/DDBJ databases">
        <title>The Genome Sequence of Phytophthora parasitica P1976.</title>
        <authorList>
            <consortium name="The Broad Institute Genomics Platform"/>
            <person name="Russ C."/>
            <person name="Tyler B."/>
            <person name="Panabieres F."/>
            <person name="Shan W."/>
            <person name="Tripathy S."/>
            <person name="Grunwald N."/>
            <person name="Machado M."/>
            <person name="Johnson C.S."/>
            <person name="Walker B."/>
            <person name="Young S."/>
            <person name="Zeng Q."/>
            <person name="Gargeya S."/>
            <person name="Fitzgerald M."/>
            <person name="Haas B."/>
            <person name="Abouelleil A."/>
            <person name="Allen A.W."/>
            <person name="Alvarado L."/>
            <person name="Arachchi H.M."/>
            <person name="Berlin A.M."/>
            <person name="Chapman S.B."/>
            <person name="Gainer-Dewar J."/>
            <person name="Goldberg J."/>
            <person name="Griggs A."/>
            <person name="Gujja S."/>
            <person name="Hansen M."/>
            <person name="Howarth C."/>
            <person name="Imamovic A."/>
            <person name="Ireland A."/>
            <person name="Larimer J."/>
            <person name="McCowan C."/>
            <person name="Murphy C."/>
            <person name="Pearson M."/>
            <person name="Poon T.W."/>
            <person name="Priest M."/>
            <person name="Roberts A."/>
            <person name="Saif S."/>
            <person name="Shea T."/>
            <person name="Sisk P."/>
            <person name="Sykes S."/>
            <person name="Wortman J."/>
            <person name="Nusbaum C."/>
            <person name="Birren B."/>
        </authorList>
    </citation>
    <scope>NUCLEOTIDE SEQUENCE [LARGE SCALE GENOMIC DNA]</scope>
    <source>
        <strain evidence="2 3">P1976</strain>
    </source>
</reference>
<sequence>MGDYTCNTRCGSRKKSVKTPEPQDALIAEDDESQQDGMIQGAESWRQAVELAKSKNSMREGDVAVGGMQTTLQRVKALEGTKGGAFPTDMTLFSPSSLQARSRSTRQGVQLGIRLRDDCRAVAAAVEVLKNVEEDVGVTWCC</sequence>
<organism evidence="2 3">
    <name type="scientific">Phytophthora nicotianae P1976</name>
    <dbReference type="NCBI Taxonomy" id="1317066"/>
    <lineage>
        <taxon>Eukaryota</taxon>
        <taxon>Sar</taxon>
        <taxon>Stramenopiles</taxon>
        <taxon>Oomycota</taxon>
        <taxon>Peronosporomycetes</taxon>
        <taxon>Peronosporales</taxon>
        <taxon>Peronosporaceae</taxon>
        <taxon>Phytophthora</taxon>
    </lineage>
</organism>
<evidence type="ECO:0000256" key="1">
    <source>
        <dbReference type="SAM" id="MobiDB-lite"/>
    </source>
</evidence>
<proteinExistence type="predicted"/>
<name>A0A080ZA56_PHYNI</name>